<dbReference type="GO" id="GO:0016020">
    <property type="term" value="C:membrane"/>
    <property type="evidence" value="ECO:0007669"/>
    <property type="project" value="UniProtKB-SubCell"/>
</dbReference>
<evidence type="ECO:0000256" key="8">
    <source>
        <dbReference type="ARBA" id="ARBA00022777"/>
    </source>
</evidence>
<feature type="compositionally biased region" description="Basic residues" evidence="15">
    <location>
        <begin position="172"/>
        <end position="187"/>
    </location>
</feature>
<dbReference type="GO" id="GO:0004672">
    <property type="term" value="F:protein kinase activity"/>
    <property type="evidence" value="ECO:0007669"/>
    <property type="project" value="InterPro"/>
</dbReference>
<evidence type="ECO:0000256" key="1">
    <source>
        <dbReference type="ARBA" id="ARBA00004167"/>
    </source>
</evidence>
<dbReference type="FunFam" id="1.10.510.10:FF:000343">
    <property type="entry name" value="Cysteine-rich receptor-like protein kinase 28"/>
    <property type="match status" value="1"/>
</dbReference>
<dbReference type="CDD" id="cd14066">
    <property type="entry name" value="STKc_IRAK"/>
    <property type="match status" value="1"/>
</dbReference>
<dbReference type="CDD" id="cd23509">
    <property type="entry name" value="Gnk2-like"/>
    <property type="match status" value="1"/>
</dbReference>
<dbReference type="GO" id="GO:0005524">
    <property type="term" value="F:ATP binding"/>
    <property type="evidence" value="ECO:0007669"/>
    <property type="project" value="UniProtKB-UniRule"/>
</dbReference>
<dbReference type="InterPro" id="IPR000719">
    <property type="entry name" value="Prot_kinase_dom"/>
</dbReference>
<evidence type="ECO:0000256" key="17">
    <source>
        <dbReference type="SAM" id="SignalP"/>
    </source>
</evidence>
<protein>
    <submittedName>
        <fullName evidence="20">Uncharacterized protein</fullName>
    </submittedName>
</protein>
<keyword evidence="4 16" id="KW-0812">Transmembrane</keyword>
<keyword evidence="6" id="KW-0677">Repeat</keyword>
<dbReference type="Pfam" id="PF00069">
    <property type="entry name" value="Pkinase"/>
    <property type="match status" value="1"/>
</dbReference>
<dbReference type="InterPro" id="IPR017441">
    <property type="entry name" value="Protein_kinase_ATP_BS"/>
</dbReference>
<evidence type="ECO:0000256" key="12">
    <source>
        <dbReference type="ARBA" id="ARBA00023170"/>
    </source>
</evidence>
<dbReference type="PROSITE" id="PS50011">
    <property type="entry name" value="PROTEIN_KINASE_DOM"/>
    <property type="match status" value="1"/>
</dbReference>
<evidence type="ECO:0000259" key="19">
    <source>
        <dbReference type="PROSITE" id="PS51473"/>
    </source>
</evidence>
<keyword evidence="10 16" id="KW-1133">Transmembrane helix</keyword>
<accession>A0A453BCI4</accession>
<reference evidence="21" key="1">
    <citation type="journal article" date="2014" name="Science">
        <title>Ancient hybridizations among the ancestral genomes of bread wheat.</title>
        <authorList>
            <consortium name="International Wheat Genome Sequencing Consortium,"/>
            <person name="Marcussen T."/>
            <person name="Sandve S.R."/>
            <person name="Heier L."/>
            <person name="Spannagl M."/>
            <person name="Pfeifer M."/>
            <person name="Jakobsen K.S."/>
            <person name="Wulff B.B."/>
            <person name="Steuernagel B."/>
            <person name="Mayer K.F."/>
            <person name="Olsen O.A."/>
        </authorList>
    </citation>
    <scope>NUCLEOTIDE SEQUENCE [LARGE SCALE GENOMIC DNA]</scope>
    <source>
        <strain evidence="21">cv. AL8/78</strain>
    </source>
</reference>
<dbReference type="PANTHER" id="PTHR27006:SF634">
    <property type="entry name" value="RECEPTOR-LIKE SERINE_THREONINE-PROTEIN KINASE"/>
    <property type="match status" value="1"/>
</dbReference>
<keyword evidence="2" id="KW-0597">Phosphoprotein</keyword>
<proteinExistence type="predicted"/>
<keyword evidence="9 14" id="KW-0067">ATP-binding</keyword>
<dbReference type="Gene3D" id="1.10.510.10">
    <property type="entry name" value="Transferase(Phosphotransferase) domain 1"/>
    <property type="match status" value="1"/>
</dbReference>
<evidence type="ECO:0000256" key="11">
    <source>
        <dbReference type="ARBA" id="ARBA00023136"/>
    </source>
</evidence>
<evidence type="ECO:0000256" key="13">
    <source>
        <dbReference type="ARBA" id="ARBA00023180"/>
    </source>
</evidence>
<reference evidence="20" key="4">
    <citation type="submission" date="2019-03" db="UniProtKB">
        <authorList>
            <consortium name="EnsemblPlants"/>
        </authorList>
    </citation>
    <scope>IDENTIFICATION</scope>
</reference>
<evidence type="ECO:0000256" key="15">
    <source>
        <dbReference type="SAM" id="MobiDB-lite"/>
    </source>
</evidence>
<dbReference type="PROSITE" id="PS51473">
    <property type="entry name" value="GNK2"/>
    <property type="match status" value="1"/>
</dbReference>
<evidence type="ECO:0000256" key="16">
    <source>
        <dbReference type="SAM" id="Phobius"/>
    </source>
</evidence>
<organism evidence="20 21">
    <name type="scientific">Aegilops tauschii subsp. strangulata</name>
    <name type="common">Goatgrass</name>
    <dbReference type="NCBI Taxonomy" id="200361"/>
    <lineage>
        <taxon>Eukaryota</taxon>
        <taxon>Viridiplantae</taxon>
        <taxon>Streptophyta</taxon>
        <taxon>Embryophyta</taxon>
        <taxon>Tracheophyta</taxon>
        <taxon>Spermatophyta</taxon>
        <taxon>Magnoliopsida</taxon>
        <taxon>Liliopsida</taxon>
        <taxon>Poales</taxon>
        <taxon>Poaceae</taxon>
        <taxon>BOP clade</taxon>
        <taxon>Pooideae</taxon>
        <taxon>Triticodae</taxon>
        <taxon>Triticeae</taxon>
        <taxon>Triticinae</taxon>
        <taxon>Aegilops</taxon>
    </lineage>
</organism>
<dbReference type="PANTHER" id="PTHR27006">
    <property type="entry name" value="PROMASTIGOTE SURFACE ANTIGEN PROTEIN PSA"/>
    <property type="match status" value="1"/>
</dbReference>
<evidence type="ECO:0000256" key="7">
    <source>
        <dbReference type="ARBA" id="ARBA00022741"/>
    </source>
</evidence>
<dbReference type="AlphaFoldDB" id="A0A453BCI4"/>
<dbReference type="SMART" id="SM00220">
    <property type="entry name" value="S_TKc"/>
    <property type="match status" value="1"/>
</dbReference>
<dbReference type="SUPFAM" id="SSF56112">
    <property type="entry name" value="Protein kinase-like (PK-like)"/>
    <property type="match status" value="1"/>
</dbReference>
<feature type="binding site" evidence="14">
    <location>
        <position position="378"/>
    </location>
    <ligand>
        <name>ATP</name>
        <dbReference type="ChEBI" id="CHEBI:30616"/>
    </ligand>
</feature>
<keyword evidence="8" id="KW-0418">Kinase</keyword>
<evidence type="ECO:0000256" key="3">
    <source>
        <dbReference type="ARBA" id="ARBA00022679"/>
    </source>
</evidence>
<feature type="signal peptide" evidence="17">
    <location>
        <begin position="1"/>
        <end position="24"/>
    </location>
</feature>
<evidence type="ECO:0000256" key="2">
    <source>
        <dbReference type="ARBA" id="ARBA00022553"/>
    </source>
</evidence>
<dbReference type="Pfam" id="PF01657">
    <property type="entry name" value="Stress-antifung"/>
    <property type="match status" value="1"/>
</dbReference>
<feature type="region of interest" description="Disordered" evidence="15">
    <location>
        <begin position="168"/>
        <end position="195"/>
    </location>
</feature>
<dbReference type="PROSITE" id="PS00108">
    <property type="entry name" value="PROTEIN_KINASE_ST"/>
    <property type="match status" value="1"/>
</dbReference>
<dbReference type="PROSITE" id="PS00107">
    <property type="entry name" value="PROTEIN_KINASE_ATP"/>
    <property type="match status" value="1"/>
</dbReference>
<dbReference type="InterPro" id="IPR038408">
    <property type="entry name" value="GNK2_sf"/>
</dbReference>
<keyword evidence="5 17" id="KW-0732">Signal</keyword>
<reference evidence="21" key="2">
    <citation type="journal article" date="2017" name="Nat. Plants">
        <title>The Aegilops tauschii genome reveals multiple impacts of transposons.</title>
        <authorList>
            <person name="Zhao G."/>
            <person name="Zou C."/>
            <person name="Li K."/>
            <person name="Wang K."/>
            <person name="Li T."/>
            <person name="Gao L."/>
            <person name="Zhang X."/>
            <person name="Wang H."/>
            <person name="Yang Z."/>
            <person name="Liu X."/>
            <person name="Jiang W."/>
            <person name="Mao L."/>
            <person name="Kong X."/>
            <person name="Jiao Y."/>
            <person name="Jia J."/>
        </authorList>
    </citation>
    <scope>NUCLEOTIDE SEQUENCE [LARGE SCALE GENOMIC DNA]</scope>
    <source>
        <strain evidence="21">cv. AL8/78</strain>
    </source>
</reference>
<sequence length="643" mass="69928">TPAATAMLLAVIAVVLLLLPPAMPFEDLLCDGSTYAPYSTFQASLDLVAAALPGNASSMPSGFATAEAGTPPNRAYAMALCRGDVNASTCAACVAAAFRAAGAQDNCPNNTGATMYEDVCVLRFSTVQFLDFLRADQWQPGELTYGRTLSSSLFSNYPGVSECQVGTGSMVQRRRHVHPHRGGRPRIGRGGQLDDRQEVLRHGGAGLRAQDLRARAVPPGDDAVAVPELPWDPPRANNAHAQHQAPMDHGFCGLVQPEVQRAAVLRGSVDAAAPGATTASSRKKKSAEGISAGIGCSVVFLFLLSVFAFVRFKRRTTKQSEDDHPFKKIVGAQCMIFDLSALQEATENFSEKNKLGEGGFGIVYKGILADGQEIAVKKLLGGTGSGLHQLHNEVQLLAELQHKNLVRLQGFCSHRDDTLLVYEYIKNGTLDNFLFETNEENTLSWEQQYNIVLGIAKGILYLHEDSSMRIIHRDLKPNNILVDDGMDPKIADFGLARLLGDGHTHTKTARAVGTLGYMAPEYAIHGRVSPKIDIFSFGVLVLEIVTRRRNSSSDDRDEVNLISDVWNCWTKGTVSQMIDRSLDEHARSQALRCIHIGLMCVQSDPDDRPYISSVIFMLTRDNTEIQAPAQPAFFFGREAALTS</sequence>
<dbReference type="Proteomes" id="UP000015105">
    <property type="component" value="Chromosome 2D"/>
</dbReference>
<reference evidence="20" key="5">
    <citation type="journal article" date="2021" name="G3 (Bethesda)">
        <title>Aegilops tauschii genome assembly Aet v5.0 features greater sequence contiguity and improved annotation.</title>
        <authorList>
            <person name="Wang L."/>
            <person name="Zhu T."/>
            <person name="Rodriguez J.C."/>
            <person name="Deal K.R."/>
            <person name="Dubcovsky J."/>
            <person name="McGuire P.E."/>
            <person name="Lux T."/>
            <person name="Spannagl M."/>
            <person name="Mayer K.F.X."/>
            <person name="Baldrich P."/>
            <person name="Meyers B.C."/>
            <person name="Huo N."/>
            <person name="Gu Y.Q."/>
            <person name="Zhou H."/>
            <person name="Devos K.M."/>
            <person name="Bennetzen J.L."/>
            <person name="Unver T."/>
            <person name="Budak H."/>
            <person name="Gulick P.J."/>
            <person name="Galiba G."/>
            <person name="Kalapos B."/>
            <person name="Nelson D.R."/>
            <person name="Li P."/>
            <person name="You F.M."/>
            <person name="Luo M.C."/>
            <person name="Dvorak J."/>
        </authorList>
    </citation>
    <scope>NUCLEOTIDE SEQUENCE [LARGE SCALE GENOMIC DNA]</scope>
    <source>
        <strain evidence="20">cv. AL8/78</strain>
    </source>
</reference>
<evidence type="ECO:0000313" key="20">
    <source>
        <dbReference type="EnsemblPlants" id="AET2Gv20460400.4"/>
    </source>
</evidence>
<evidence type="ECO:0000256" key="4">
    <source>
        <dbReference type="ARBA" id="ARBA00022692"/>
    </source>
</evidence>
<evidence type="ECO:0000256" key="14">
    <source>
        <dbReference type="PROSITE-ProRule" id="PRU10141"/>
    </source>
</evidence>
<keyword evidence="12" id="KW-0675">Receptor</keyword>
<dbReference type="InterPro" id="IPR011009">
    <property type="entry name" value="Kinase-like_dom_sf"/>
</dbReference>
<feature type="domain" description="Protein kinase" evidence="18">
    <location>
        <begin position="349"/>
        <end position="633"/>
    </location>
</feature>
<evidence type="ECO:0000256" key="5">
    <source>
        <dbReference type="ARBA" id="ARBA00022729"/>
    </source>
</evidence>
<keyword evidence="13" id="KW-0325">Glycoprotein</keyword>
<feature type="transmembrane region" description="Helical" evidence="16">
    <location>
        <begin position="290"/>
        <end position="310"/>
    </location>
</feature>
<evidence type="ECO:0000256" key="6">
    <source>
        <dbReference type="ARBA" id="ARBA00022737"/>
    </source>
</evidence>
<evidence type="ECO:0000259" key="18">
    <source>
        <dbReference type="PROSITE" id="PS50011"/>
    </source>
</evidence>
<reference evidence="20" key="3">
    <citation type="journal article" date="2017" name="Nature">
        <title>Genome sequence of the progenitor of the wheat D genome Aegilops tauschii.</title>
        <authorList>
            <person name="Luo M.C."/>
            <person name="Gu Y.Q."/>
            <person name="Puiu D."/>
            <person name="Wang H."/>
            <person name="Twardziok S.O."/>
            <person name="Deal K.R."/>
            <person name="Huo N."/>
            <person name="Zhu T."/>
            <person name="Wang L."/>
            <person name="Wang Y."/>
            <person name="McGuire P.E."/>
            <person name="Liu S."/>
            <person name="Long H."/>
            <person name="Ramasamy R.K."/>
            <person name="Rodriguez J.C."/>
            <person name="Van S.L."/>
            <person name="Yuan L."/>
            <person name="Wang Z."/>
            <person name="Xia Z."/>
            <person name="Xiao L."/>
            <person name="Anderson O.D."/>
            <person name="Ouyang S."/>
            <person name="Liang Y."/>
            <person name="Zimin A.V."/>
            <person name="Pertea G."/>
            <person name="Qi P."/>
            <person name="Bennetzen J.L."/>
            <person name="Dai X."/>
            <person name="Dawson M.W."/>
            <person name="Muller H.G."/>
            <person name="Kugler K."/>
            <person name="Rivarola-Duarte L."/>
            <person name="Spannagl M."/>
            <person name="Mayer K.F.X."/>
            <person name="Lu F.H."/>
            <person name="Bevan M.W."/>
            <person name="Leroy P."/>
            <person name="Li P."/>
            <person name="You F.M."/>
            <person name="Sun Q."/>
            <person name="Liu Z."/>
            <person name="Lyons E."/>
            <person name="Wicker T."/>
            <person name="Salzberg S.L."/>
            <person name="Devos K.M."/>
            <person name="Dvorak J."/>
        </authorList>
    </citation>
    <scope>NUCLEOTIDE SEQUENCE [LARGE SCALE GENOMIC DNA]</scope>
    <source>
        <strain evidence="20">cv. AL8/78</strain>
    </source>
</reference>
<feature type="chain" id="PRO_5019372930" evidence="17">
    <location>
        <begin position="25"/>
        <end position="643"/>
    </location>
</feature>
<dbReference type="InterPro" id="IPR002902">
    <property type="entry name" value="GNK2"/>
</dbReference>
<evidence type="ECO:0000256" key="10">
    <source>
        <dbReference type="ARBA" id="ARBA00022989"/>
    </source>
</evidence>
<keyword evidence="21" id="KW-1185">Reference proteome</keyword>
<dbReference type="InterPro" id="IPR008271">
    <property type="entry name" value="Ser/Thr_kinase_AS"/>
</dbReference>
<dbReference type="Gramene" id="AET2Gv20460400.4">
    <property type="protein sequence ID" value="AET2Gv20460400.4"/>
    <property type="gene ID" value="AET2Gv20460400"/>
</dbReference>
<keyword evidence="3" id="KW-0808">Transferase</keyword>
<feature type="domain" description="Gnk2-homologous" evidence="19">
    <location>
        <begin position="23"/>
        <end position="129"/>
    </location>
</feature>
<name>A0A453BCI4_AEGTS</name>
<dbReference type="EnsemblPlants" id="AET2Gv20460400.4">
    <property type="protein sequence ID" value="AET2Gv20460400.4"/>
    <property type="gene ID" value="AET2Gv20460400"/>
</dbReference>
<comment type="subcellular location">
    <subcellularLocation>
        <location evidence="1">Membrane</location>
        <topology evidence="1">Single-pass membrane protein</topology>
    </subcellularLocation>
</comment>
<dbReference type="Gene3D" id="3.30.430.20">
    <property type="entry name" value="Gnk2 domain, C-X8-C-X2-C motif"/>
    <property type="match status" value="1"/>
</dbReference>
<keyword evidence="11 16" id="KW-0472">Membrane</keyword>
<keyword evidence="7 14" id="KW-0547">Nucleotide-binding</keyword>
<dbReference type="FunFam" id="3.30.200.20:FF:000177">
    <property type="entry name" value="Cysteine-rich receptor-like protein kinase 2"/>
    <property type="match status" value="1"/>
</dbReference>
<dbReference type="Gene3D" id="3.30.200.20">
    <property type="entry name" value="Phosphorylase Kinase, domain 1"/>
    <property type="match status" value="1"/>
</dbReference>
<evidence type="ECO:0000313" key="21">
    <source>
        <dbReference type="Proteomes" id="UP000015105"/>
    </source>
</evidence>
<evidence type="ECO:0000256" key="9">
    <source>
        <dbReference type="ARBA" id="ARBA00022840"/>
    </source>
</evidence>